<dbReference type="InterPro" id="IPR000045">
    <property type="entry name" value="Prepilin_IV_endopep_pep"/>
</dbReference>
<sequence length="387" mass="41203">MELLPLPLLAVFAFLLGSLIGSFLNVVIYRVPAGISVVWPRSRCPHCEHELSPVELVPIASWVIQGGKCRNCKTPIPVRYPVVEGLTAALFSLATLLHPFFPDLVFIWAFIALLIALSFIDIDTKTLPNSLNFAGVFLGLVGAGLLGFPQTFQTALDGGLMGAGLVALFAGFGGWVYNRFKDGPREGPFGLHLVHLAAMVGAWGGMFGTVGGVWLGSLGILVGLFNASLNARTGKVFALHDSLTLGLAALAPIAAWLLGLPPLESLRGMLVSAGGMALAGMLYWWFRNPSDRVELEVEAENSSGYVTVMGYGDVVLAGFLGVWLGFAQLLVGIFIAVFAGAIIGLIMRRFGGENQIPFGPYLAIGGLVALFYGEAIVQWYLSYIGLS</sequence>
<feature type="transmembrane region" description="Helical" evidence="7">
    <location>
        <begin position="160"/>
        <end position="177"/>
    </location>
</feature>
<organism evidence="10">
    <name type="scientific">Meiothermus ruber</name>
    <dbReference type="NCBI Taxonomy" id="277"/>
    <lineage>
        <taxon>Bacteria</taxon>
        <taxon>Thermotogati</taxon>
        <taxon>Deinococcota</taxon>
        <taxon>Deinococci</taxon>
        <taxon>Thermales</taxon>
        <taxon>Thermaceae</taxon>
        <taxon>Meiothermus</taxon>
    </lineage>
</organism>
<feature type="transmembrane region" description="Helical" evidence="7">
    <location>
        <begin position="329"/>
        <end position="347"/>
    </location>
</feature>
<feature type="domain" description="Prepilin peptidase A24 N-terminal" evidence="9">
    <location>
        <begin position="15"/>
        <end position="95"/>
    </location>
</feature>
<name>A0A7C3DLM1_MEIRU</name>
<evidence type="ECO:0000256" key="6">
    <source>
        <dbReference type="ARBA" id="ARBA00023136"/>
    </source>
</evidence>
<dbReference type="InterPro" id="IPR010627">
    <property type="entry name" value="Prepilin_pept_A24_N"/>
</dbReference>
<evidence type="ECO:0000313" key="10">
    <source>
        <dbReference type="EMBL" id="HFG19594.1"/>
    </source>
</evidence>
<dbReference type="PANTHER" id="PTHR30487:SF0">
    <property type="entry name" value="PREPILIN LEADER PEPTIDASE_N-METHYLTRANSFERASE-RELATED"/>
    <property type="match status" value="1"/>
</dbReference>
<dbReference type="GO" id="GO:0005886">
    <property type="term" value="C:plasma membrane"/>
    <property type="evidence" value="ECO:0007669"/>
    <property type="project" value="UniProtKB-SubCell"/>
</dbReference>
<keyword evidence="5 7" id="KW-1133">Transmembrane helix</keyword>
<evidence type="ECO:0000256" key="5">
    <source>
        <dbReference type="ARBA" id="ARBA00022989"/>
    </source>
</evidence>
<feature type="domain" description="Prepilin type IV endopeptidase peptidase" evidence="8">
    <location>
        <begin position="108"/>
        <end position="218"/>
    </location>
</feature>
<dbReference type="GO" id="GO:0004190">
    <property type="term" value="F:aspartic-type endopeptidase activity"/>
    <property type="evidence" value="ECO:0007669"/>
    <property type="project" value="InterPro"/>
</dbReference>
<feature type="transmembrane region" description="Helical" evidence="7">
    <location>
        <begin position="104"/>
        <end position="122"/>
    </location>
</feature>
<evidence type="ECO:0000259" key="9">
    <source>
        <dbReference type="Pfam" id="PF06750"/>
    </source>
</evidence>
<dbReference type="InterPro" id="IPR050882">
    <property type="entry name" value="Prepilin_peptidase/N-MTase"/>
</dbReference>
<comment type="caution">
    <text evidence="10">The sequence shown here is derived from an EMBL/GenBank/DDBJ whole genome shotgun (WGS) entry which is preliminary data.</text>
</comment>
<dbReference type="PANTHER" id="PTHR30487">
    <property type="entry name" value="TYPE 4 PREPILIN-LIKE PROTEINS LEADER PEPTIDE-PROCESSING ENZYME"/>
    <property type="match status" value="1"/>
</dbReference>
<evidence type="ECO:0000256" key="2">
    <source>
        <dbReference type="ARBA" id="ARBA00005801"/>
    </source>
</evidence>
<feature type="transmembrane region" description="Helical" evidence="7">
    <location>
        <begin position="189"/>
        <end position="207"/>
    </location>
</feature>
<evidence type="ECO:0000259" key="8">
    <source>
        <dbReference type="Pfam" id="PF01478"/>
    </source>
</evidence>
<proteinExistence type="inferred from homology"/>
<feature type="transmembrane region" description="Helical" evidence="7">
    <location>
        <begin position="305"/>
        <end position="323"/>
    </location>
</feature>
<keyword evidence="6 7" id="KW-0472">Membrane</keyword>
<feature type="transmembrane region" description="Helical" evidence="7">
    <location>
        <begin position="266"/>
        <end position="285"/>
    </location>
</feature>
<dbReference type="RefSeq" id="WP_374707497.1">
    <property type="nucleotide sequence ID" value="NZ_JBKBUW010000020.1"/>
</dbReference>
<feature type="transmembrane region" description="Helical" evidence="7">
    <location>
        <begin position="6"/>
        <end position="31"/>
    </location>
</feature>
<keyword evidence="3" id="KW-1003">Cell membrane</keyword>
<evidence type="ECO:0000256" key="4">
    <source>
        <dbReference type="ARBA" id="ARBA00022692"/>
    </source>
</evidence>
<comment type="similarity">
    <text evidence="2">Belongs to the peptidase A24 family.</text>
</comment>
<evidence type="ECO:0000256" key="7">
    <source>
        <dbReference type="SAM" id="Phobius"/>
    </source>
</evidence>
<comment type="subcellular location">
    <subcellularLocation>
        <location evidence="1">Cell membrane</location>
        <topology evidence="1">Multi-pass membrane protein</topology>
    </subcellularLocation>
</comment>
<dbReference type="GO" id="GO:0006465">
    <property type="term" value="P:signal peptide processing"/>
    <property type="evidence" value="ECO:0007669"/>
    <property type="project" value="TreeGrafter"/>
</dbReference>
<reference evidence="10" key="1">
    <citation type="journal article" date="2020" name="mSystems">
        <title>Genome- and Community-Level Interaction Insights into Carbon Utilization and Element Cycling Functions of Hydrothermarchaeota in Hydrothermal Sediment.</title>
        <authorList>
            <person name="Zhou Z."/>
            <person name="Liu Y."/>
            <person name="Xu W."/>
            <person name="Pan J."/>
            <person name="Luo Z.H."/>
            <person name="Li M."/>
        </authorList>
    </citation>
    <scope>NUCLEOTIDE SEQUENCE [LARGE SCALE GENOMIC DNA]</scope>
    <source>
        <strain evidence="10">SpSt-524</strain>
    </source>
</reference>
<evidence type="ECO:0000256" key="3">
    <source>
        <dbReference type="ARBA" id="ARBA00022475"/>
    </source>
</evidence>
<accession>A0A7C3DLM1</accession>
<feature type="transmembrane region" description="Helical" evidence="7">
    <location>
        <begin position="243"/>
        <end position="260"/>
    </location>
</feature>
<gene>
    <name evidence="10" type="ORF">ENS82_02595</name>
</gene>
<keyword evidence="4 7" id="KW-0812">Transmembrane</keyword>
<protein>
    <submittedName>
        <fullName evidence="10">Prepilin peptidase</fullName>
    </submittedName>
</protein>
<feature type="transmembrane region" description="Helical" evidence="7">
    <location>
        <begin position="359"/>
        <end position="381"/>
    </location>
</feature>
<feature type="transmembrane region" description="Helical" evidence="7">
    <location>
        <begin position="213"/>
        <end position="231"/>
    </location>
</feature>
<dbReference type="AlphaFoldDB" id="A0A7C3DLM1"/>
<dbReference type="Pfam" id="PF01478">
    <property type="entry name" value="Peptidase_A24"/>
    <property type="match status" value="2"/>
</dbReference>
<feature type="domain" description="Prepilin type IV endopeptidase peptidase" evidence="8">
    <location>
        <begin position="238"/>
        <end position="345"/>
    </location>
</feature>
<dbReference type="Pfam" id="PF06750">
    <property type="entry name" value="A24_N_bact"/>
    <property type="match status" value="1"/>
</dbReference>
<feature type="transmembrane region" description="Helical" evidence="7">
    <location>
        <begin position="129"/>
        <end position="148"/>
    </location>
</feature>
<evidence type="ECO:0000256" key="1">
    <source>
        <dbReference type="ARBA" id="ARBA00004651"/>
    </source>
</evidence>
<dbReference type="EMBL" id="DSWI01000009">
    <property type="protein sequence ID" value="HFG19594.1"/>
    <property type="molecule type" value="Genomic_DNA"/>
</dbReference>